<protein>
    <submittedName>
        <fullName evidence="1">FxSxx-COOH system tetratricopeptide repeat protein</fullName>
    </submittedName>
</protein>
<gene>
    <name evidence="1" type="primary">fxsT</name>
    <name evidence="1" type="ORF">ACFFR3_49810</name>
</gene>
<dbReference type="RefSeq" id="WP_379485490.1">
    <property type="nucleotide sequence ID" value="NZ_JBHMCF010000066.1"/>
</dbReference>
<dbReference type="PANTHER" id="PTHR35205:SF1">
    <property type="entry name" value="ZU5 DOMAIN-CONTAINING PROTEIN"/>
    <property type="match status" value="1"/>
</dbReference>
<accession>A0ABV5P542</accession>
<dbReference type="Gene3D" id="3.40.50.300">
    <property type="entry name" value="P-loop containing nucleotide triphosphate hydrolases"/>
    <property type="match status" value="2"/>
</dbReference>
<sequence length="1186" mass="128366">MTKARVIGFFSTRAGLGRTMALCNCALLLAEAGKRVLVLDEEPQAPALRHYLSRFLPERPGEPRTAGPGDWSGLEIAVDLPGQVVRHAVLTGEEIDAAAPYDYVLVNLRPGAEPSPVIRSCDSAVVCFWLSPYGIDEAAATARQMRAAGTPVVPLPTMVSHEGEDLLRTARQRATAGFGTDIAVEVPYDSAAYFSDDLAVLTEPPGSGGTQRAAYERLVELLSGGAVTTLRHVSIVYVPGYDVWAEWIAAQLDLWGVRADSLTKADYLSRTPVDLLAGDAHTAVLVVGPPGEPSGLDWQRRGGRAAPLPGRGLIRVLVDGKGAGAAPAGEVELDLRGLHEAEAAAELQAALGVGGAYVAGGEGTGTARFPGRGPALSELPQRDEGFTGRQALLTQLRAQLGPRWDGTGRCVVTGPAGRGKSALVLEYAHRFRGAYDVVHWLHAEDVYSAREGLRRLGQELGLPPREDAVTVLKEHLASPESGRWLLVFDEADRPDAIAGLVPQGPYGHVIVTSRAAGWPGDFSPVEVGKLAAADAVELLTSGDELLSESGAAKVAATVEHLPLALSMARAWMERELTSAQRPRRTIDDLRTITVDRFLFTYQRIRRDLREQGRPDDVHAVMVELMLDLLRGVPGGEGAPWLLEALTFVSSDGVPLSLAHSTASRDYAVALIGEYGDGLMVDALLRLLHEHALARAEPGPGGRLRVHRVTASLVRARMPAAQVEERRRQVLALLARHAPADTEGPDAGMYLELGRHVFPSGAIECGEEMVRRWIIGQVRFLFLLGDRSAWDKAVAIGDRALRSWTAPGAEARPDLVNRLRMELANVHRVLDRPETAYALSGQALQELSGDRRGHPLRYIAAQVHAADLRAVGDFDEAYHWDSVAYEGMHRVFGPDHEWTSKVLNSLALSASLNGRPHRAYELARQRMDRRRALFGESDLGLWRTALTAGVLLRDLGRYQESYDLLRAGLDQLASRSAKGDPRTLLMLRMQSSLAAAERMLGRPFEALARDRETLEELRSLVGGRHLYALLCQAGFAADLHARGEHAEAAGNARHVADGLAAMQAEHPFTHAARVNLATYLAAAGADAEALEPARQAHEALRRRLGTRHPYTLAAAVTLAGRLVAHEPAEALVLEERAWDCLSRTFGPEHPRTLAVQENLTNTRRRLVGHPGAEAGVRHAVEIEILGN</sequence>
<dbReference type="PANTHER" id="PTHR35205">
    <property type="entry name" value="NB-ARC AND TPR DOMAIN PROTEIN"/>
    <property type="match status" value="1"/>
</dbReference>
<dbReference type="Pfam" id="PF13424">
    <property type="entry name" value="TPR_12"/>
    <property type="match status" value="1"/>
</dbReference>
<evidence type="ECO:0000313" key="1">
    <source>
        <dbReference type="EMBL" id="MFB9477647.1"/>
    </source>
</evidence>
<name>A0ABV5P542_9ACTN</name>
<dbReference type="SUPFAM" id="SSF48452">
    <property type="entry name" value="TPR-like"/>
    <property type="match status" value="1"/>
</dbReference>
<dbReference type="InterPro" id="IPR027417">
    <property type="entry name" value="P-loop_NTPase"/>
</dbReference>
<dbReference type="Gene3D" id="1.25.40.10">
    <property type="entry name" value="Tetratricopeptide repeat domain"/>
    <property type="match status" value="2"/>
</dbReference>
<proteinExistence type="predicted"/>
<evidence type="ECO:0000313" key="2">
    <source>
        <dbReference type="Proteomes" id="UP001589568"/>
    </source>
</evidence>
<dbReference type="CDD" id="cd01983">
    <property type="entry name" value="SIMIBI"/>
    <property type="match status" value="1"/>
</dbReference>
<dbReference type="SUPFAM" id="SSF52540">
    <property type="entry name" value="P-loop containing nucleoside triphosphate hydrolases"/>
    <property type="match status" value="2"/>
</dbReference>
<dbReference type="Proteomes" id="UP001589568">
    <property type="component" value="Unassembled WGS sequence"/>
</dbReference>
<dbReference type="Pfam" id="PF13374">
    <property type="entry name" value="TPR_10"/>
    <property type="match status" value="1"/>
</dbReference>
<reference evidence="1 2" key="1">
    <citation type="submission" date="2024-09" db="EMBL/GenBank/DDBJ databases">
        <authorList>
            <person name="Sun Q."/>
            <person name="Mori K."/>
        </authorList>
    </citation>
    <scope>NUCLEOTIDE SEQUENCE [LARGE SCALE GENOMIC DNA]</scope>
    <source>
        <strain evidence="1 2">JCM 3324</strain>
    </source>
</reference>
<dbReference type="EMBL" id="JBHMCF010000066">
    <property type="protein sequence ID" value="MFB9477647.1"/>
    <property type="molecule type" value="Genomic_DNA"/>
</dbReference>
<dbReference type="InterPro" id="IPR011990">
    <property type="entry name" value="TPR-like_helical_dom_sf"/>
</dbReference>
<comment type="caution">
    <text evidence="1">The sequence shown here is derived from an EMBL/GenBank/DDBJ whole genome shotgun (WGS) entry which is preliminary data.</text>
</comment>
<keyword evidence="2" id="KW-1185">Reference proteome</keyword>
<organism evidence="1 2">
    <name type="scientific">Nonomuraea salmonea</name>
    <dbReference type="NCBI Taxonomy" id="46181"/>
    <lineage>
        <taxon>Bacteria</taxon>
        <taxon>Bacillati</taxon>
        <taxon>Actinomycetota</taxon>
        <taxon>Actinomycetes</taxon>
        <taxon>Streptosporangiales</taxon>
        <taxon>Streptosporangiaceae</taxon>
        <taxon>Nonomuraea</taxon>
    </lineage>
</organism>
<dbReference type="NCBIfam" id="NF040586">
    <property type="entry name" value="FxSxx_TPR"/>
    <property type="match status" value="1"/>
</dbReference>